<dbReference type="EMBL" id="KB632052">
    <property type="protein sequence ID" value="ERL88317.1"/>
    <property type="molecule type" value="Genomic_DNA"/>
</dbReference>
<dbReference type="InterPro" id="IPR017452">
    <property type="entry name" value="GPCR_Rhodpsn_7TM"/>
</dbReference>
<protein>
    <recommendedName>
        <fullName evidence="6">G-protein coupled receptors family 1 profile domain-containing protein</fullName>
    </recommendedName>
</protein>
<proteinExistence type="predicted"/>
<dbReference type="STRING" id="77166.U4U5H4"/>
<gene>
    <name evidence="7" type="ORF">D910_05704</name>
</gene>
<evidence type="ECO:0000313" key="8">
    <source>
        <dbReference type="Proteomes" id="UP000030742"/>
    </source>
</evidence>
<dbReference type="SUPFAM" id="SSF81321">
    <property type="entry name" value="Family A G protein-coupled receptor-like"/>
    <property type="match status" value="1"/>
</dbReference>
<dbReference type="Gene3D" id="1.20.1070.10">
    <property type="entry name" value="Rhodopsin 7-helix transmembrane proteins"/>
    <property type="match status" value="1"/>
</dbReference>
<keyword evidence="4 5" id="KW-0472">Membrane</keyword>
<keyword evidence="3 5" id="KW-1133">Transmembrane helix</keyword>
<organism evidence="7 8">
    <name type="scientific">Dendroctonus ponderosae</name>
    <name type="common">Mountain pine beetle</name>
    <dbReference type="NCBI Taxonomy" id="77166"/>
    <lineage>
        <taxon>Eukaryota</taxon>
        <taxon>Metazoa</taxon>
        <taxon>Ecdysozoa</taxon>
        <taxon>Arthropoda</taxon>
        <taxon>Hexapoda</taxon>
        <taxon>Insecta</taxon>
        <taxon>Pterygota</taxon>
        <taxon>Neoptera</taxon>
        <taxon>Endopterygota</taxon>
        <taxon>Coleoptera</taxon>
        <taxon>Polyphaga</taxon>
        <taxon>Cucujiformia</taxon>
        <taxon>Curculionidae</taxon>
        <taxon>Scolytinae</taxon>
        <taxon>Dendroctonus</taxon>
    </lineage>
</organism>
<evidence type="ECO:0000313" key="7">
    <source>
        <dbReference type="EMBL" id="ERL88317.1"/>
    </source>
</evidence>
<dbReference type="GO" id="GO:0009755">
    <property type="term" value="P:hormone-mediated signaling pathway"/>
    <property type="evidence" value="ECO:0007669"/>
    <property type="project" value="TreeGrafter"/>
</dbReference>
<dbReference type="GO" id="GO:0007189">
    <property type="term" value="P:adenylate cyclase-activating G protein-coupled receptor signaling pathway"/>
    <property type="evidence" value="ECO:0007669"/>
    <property type="project" value="TreeGrafter"/>
</dbReference>
<accession>U4U5H4</accession>
<feature type="transmembrane region" description="Helical" evidence="5">
    <location>
        <begin position="47"/>
        <end position="65"/>
    </location>
</feature>
<evidence type="ECO:0000256" key="5">
    <source>
        <dbReference type="SAM" id="Phobius"/>
    </source>
</evidence>
<dbReference type="AlphaFoldDB" id="U4U5H4"/>
<dbReference type="PANTHER" id="PTHR24372:SF74">
    <property type="entry name" value="LP13728P"/>
    <property type="match status" value="1"/>
</dbReference>
<dbReference type="PROSITE" id="PS50262">
    <property type="entry name" value="G_PROTEIN_RECEP_F1_2"/>
    <property type="match status" value="1"/>
</dbReference>
<evidence type="ECO:0000256" key="2">
    <source>
        <dbReference type="ARBA" id="ARBA00022692"/>
    </source>
</evidence>
<reference evidence="7 8" key="1">
    <citation type="journal article" date="2013" name="Genome Biol.">
        <title>Draft genome of the mountain pine beetle, Dendroctonus ponderosae Hopkins, a major forest pest.</title>
        <authorList>
            <person name="Keeling C.I."/>
            <person name="Yuen M.M."/>
            <person name="Liao N.Y."/>
            <person name="Docking T.R."/>
            <person name="Chan S.K."/>
            <person name="Taylor G.A."/>
            <person name="Palmquist D.L."/>
            <person name="Jackman S.D."/>
            <person name="Nguyen A."/>
            <person name="Li M."/>
            <person name="Henderson H."/>
            <person name="Janes J.K."/>
            <person name="Zhao Y."/>
            <person name="Pandoh P."/>
            <person name="Moore R."/>
            <person name="Sperling F.A."/>
            <person name="Huber D.P."/>
            <person name="Birol I."/>
            <person name="Jones S.J."/>
            <person name="Bohlmann J."/>
        </authorList>
    </citation>
    <scope>NUCLEOTIDE SEQUENCE</scope>
</reference>
<evidence type="ECO:0000259" key="6">
    <source>
        <dbReference type="PROSITE" id="PS50262"/>
    </source>
</evidence>
<dbReference type="GO" id="GO:0016500">
    <property type="term" value="F:protein-hormone receptor activity"/>
    <property type="evidence" value="ECO:0007669"/>
    <property type="project" value="InterPro"/>
</dbReference>
<evidence type="ECO:0000256" key="4">
    <source>
        <dbReference type="ARBA" id="ARBA00023136"/>
    </source>
</evidence>
<dbReference type="InterPro" id="IPR002131">
    <property type="entry name" value="Gphrmn_rcpt_fam"/>
</dbReference>
<name>U4U5H4_DENPD</name>
<keyword evidence="2 5" id="KW-0812">Transmembrane</keyword>
<dbReference type="OrthoDB" id="5981530at2759"/>
<dbReference type="PANTHER" id="PTHR24372">
    <property type="entry name" value="GLYCOPROTEIN HORMONE RECEPTOR"/>
    <property type="match status" value="1"/>
</dbReference>
<dbReference type="GO" id="GO:0008528">
    <property type="term" value="F:G protein-coupled peptide receptor activity"/>
    <property type="evidence" value="ECO:0007669"/>
    <property type="project" value="TreeGrafter"/>
</dbReference>
<evidence type="ECO:0000256" key="1">
    <source>
        <dbReference type="ARBA" id="ARBA00004370"/>
    </source>
</evidence>
<dbReference type="PRINTS" id="PR00373">
    <property type="entry name" value="GLYCHORMONER"/>
</dbReference>
<dbReference type="Proteomes" id="UP000030742">
    <property type="component" value="Unassembled WGS sequence"/>
</dbReference>
<sequence>MCNLAVADLCIGAHLLLLAGIDAHSIGSYFNFAIDWQEGYGCNVAGFLTTFGNVLSVYTLVVITIERW</sequence>
<evidence type="ECO:0000256" key="3">
    <source>
        <dbReference type="ARBA" id="ARBA00022989"/>
    </source>
</evidence>
<comment type="subcellular location">
    <subcellularLocation>
        <location evidence="1">Membrane</location>
    </subcellularLocation>
</comment>
<dbReference type="GO" id="GO:0005886">
    <property type="term" value="C:plasma membrane"/>
    <property type="evidence" value="ECO:0007669"/>
    <property type="project" value="TreeGrafter"/>
</dbReference>
<feature type="domain" description="G-protein coupled receptors family 1 profile" evidence="6">
    <location>
        <begin position="1"/>
        <end position="68"/>
    </location>
</feature>